<accession>A0AAN7VQJ5</accession>
<comment type="caution">
    <text evidence="1">The sequence shown here is derived from an EMBL/GenBank/DDBJ whole genome shotgun (WGS) entry which is preliminary data.</text>
</comment>
<gene>
    <name evidence="1" type="ORF">LTR97_007974</name>
</gene>
<protein>
    <recommendedName>
        <fullName evidence="3">P-loop containing nucleoside triphosphate hydrolase protein</fullName>
    </recommendedName>
</protein>
<name>A0AAN7VQJ5_9PEZI</name>
<dbReference type="InterPro" id="IPR027417">
    <property type="entry name" value="P-loop_NTPase"/>
</dbReference>
<dbReference type="AlphaFoldDB" id="A0AAN7VQJ5"/>
<organism evidence="1 2">
    <name type="scientific">Elasticomyces elasticus</name>
    <dbReference type="NCBI Taxonomy" id="574655"/>
    <lineage>
        <taxon>Eukaryota</taxon>
        <taxon>Fungi</taxon>
        <taxon>Dikarya</taxon>
        <taxon>Ascomycota</taxon>
        <taxon>Pezizomycotina</taxon>
        <taxon>Dothideomycetes</taxon>
        <taxon>Dothideomycetidae</taxon>
        <taxon>Mycosphaerellales</taxon>
        <taxon>Teratosphaeriaceae</taxon>
        <taxon>Elasticomyces</taxon>
    </lineage>
</organism>
<dbReference type="PANTHER" id="PTHR36978:SF4">
    <property type="entry name" value="P-LOOP CONTAINING NUCLEOSIDE TRIPHOSPHATE HYDROLASE PROTEIN"/>
    <property type="match status" value="1"/>
</dbReference>
<dbReference type="Pfam" id="PF17784">
    <property type="entry name" value="Sulfotransfer_4"/>
    <property type="match status" value="1"/>
</dbReference>
<dbReference type="EMBL" id="JAVRQU010000012">
    <property type="protein sequence ID" value="KAK5696670.1"/>
    <property type="molecule type" value="Genomic_DNA"/>
</dbReference>
<reference evidence="1" key="1">
    <citation type="submission" date="2023-08" db="EMBL/GenBank/DDBJ databases">
        <title>Black Yeasts Isolated from many extreme environments.</title>
        <authorList>
            <person name="Coleine C."/>
            <person name="Stajich J.E."/>
            <person name="Selbmann L."/>
        </authorList>
    </citation>
    <scope>NUCLEOTIDE SEQUENCE</scope>
    <source>
        <strain evidence="1">CCFEE 5810</strain>
    </source>
</reference>
<dbReference type="PANTHER" id="PTHR36978">
    <property type="entry name" value="P-LOOP CONTAINING NUCLEOTIDE TRIPHOSPHATE HYDROLASE"/>
    <property type="match status" value="1"/>
</dbReference>
<proteinExistence type="predicted"/>
<evidence type="ECO:0000313" key="2">
    <source>
        <dbReference type="Proteomes" id="UP001310594"/>
    </source>
</evidence>
<dbReference type="Proteomes" id="UP001310594">
    <property type="component" value="Unassembled WGS sequence"/>
</dbReference>
<dbReference type="InterPro" id="IPR040632">
    <property type="entry name" value="Sulfotransfer_4"/>
</dbReference>
<dbReference type="Gene3D" id="3.40.50.300">
    <property type="entry name" value="P-loop containing nucleotide triphosphate hydrolases"/>
    <property type="match status" value="1"/>
</dbReference>
<dbReference type="SUPFAM" id="SSF52540">
    <property type="entry name" value="P-loop containing nucleoside triphosphate hydrolases"/>
    <property type="match status" value="1"/>
</dbReference>
<evidence type="ECO:0000313" key="1">
    <source>
        <dbReference type="EMBL" id="KAK5696670.1"/>
    </source>
</evidence>
<sequence length="247" mass="28049">MSLYELIFGFTAATKAKHPECFTATAIDRHTCHRTTPMQVLSLGMSRTGTASMHAALTILGYDTYHGFHFYSNVLDTDMWREAYESKYFALPGSPILDYHFFDKLLGHVSAVTDIPAASLGPELISAYPDAKVVLVEREIEAWYKSFHDVFITTARSAVIPWIAWLDSAYTKRMWWIGEKGVALGQFGARNADEFAANARSTYRNHYAELRETMKSRPNDLLEFQLRDGWKPLCEFLGKEVPDSSRV</sequence>
<evidence type="ECO:0008006" key="3">
    <source>
        <dbReference type="Google" id="ProtNLM"/>
    </source>
</evidence>